<dbReference type="Pfam" id="PF17784">
    <property type="entry name" value="Sulfotransfer_4"/>
    <property type="match status" value="1"/>
</dbReference>
<dbReference type="InterPro" id="IPR040632">
    <property type="entry name" value="Sulfotransfer_4"/>
</dbReference>
<reference evidence="1" key="1">
    <citation type="submission" date="2013-08" db="EMBL/GenBank/DDBJ databases">
        <title>Gene expansion shapes genome architecture in the human pathogen Lichtheimia corymbifera: an evolutionary genomics analysis in the ancient terrestrial Mucorales (Mucoromycotina).</title>
        <authorList>
            <person name="Schwartze V.U."/>
            <person name="Winter S."/>
            <person name="Shelest E."/>
            <person name="Marcet-Houben M."/>
            <person name="Horn F."/>
            <person name="Wehner S."/>
            <person name="Hoffmann K."/>
            <person name="Riege K."/>
            <person name="Sammeth M."/>
            <person name="Nowrousian M."/>
            <person name="Valiante V."/>
            <person name="Linde J."/>
            <person name="Jacobsen I.D."/>
            <person name="Marz M."/>
            <person name="Brakhage A.A."/>
            <person name="Gabaldon T."/>
            <person name="Bocker S."/>
            <person name="Voigt K."/>
        </authorList>
    </citation>
    <scope>NUCLEOTIDE SEQUENCE [LARGE SCALE GENOMIC DNA]</scope>
    <source>
        <strain evidence="1">FSU 9682</strain>
    </source>
</reference>
<dbReference type="SUPFAM" id="SSF52540">
    <property type="entry name" value="P-loop containing nucleoside triphosphate hydrolases"/>
    <property type="match status" value="1"/>
</dbReference>
<evidence type="ECO:0008006" key="3">
    <source>
        <dbReference type="Google" id="ProtNLM"/>
    </source>
</evidence>
<dbReference type="OrthoDB" id="408152at2759"/>
<dbReference type="STRING" id="1263082.A0A068RR18"/>
<name>A0A068RR18_9FUNG</name>
<sequence length="240" mass="27722">MAPLKVIGAGYGRTGTDSLRTALNMLGYKCHHMREMFAPGRHPEKFTEAFKHPEKPVDWDTIYEGFDAAVDWPTVTFIDRLMVEYPEAKFILSIRDADSWYRSVKNTIWQVQHKTRKEDEPDDLPEDIKNQGEMIRTIVLDGAFDDLDRFLDEERIKGLYNAHNEWVKKNIPSDRLLIMELGEGWERLCKFLDKPVPSEPYPSVNSTDAFKKMINSDVNFFDRIKDMYGYGKDASAAGSS</sequence>
<proteinExistence type="predicted"/>
<dbReference type="Gene3D" id="3.40.50.300">
    <property type="entry name" value="P-loop containing nucleotide triphosphate hydrolases"/>
    <property type="match status" value="1"/>
</dbReference>
<dbReference type="Proteomes" id="UP000027586">
    <property type="component" value="Unassembled WGS sequence"/>
</dbReference>
<evidence type="ECO:0000313" key="1">
    <source>
        <dbReference type="EMBL" id="CDH52608.1"/>
    </source>
</evidence>
<dbReference type="PANTHER" id="PTHR36978:SF4">
    <property type="entry name" value="P-LOOP CONTAINING NUCLEOSIDE TRIPHOSPHATE HYDROLASE PROTEIN"/>
    <property type="match status" value="1"/>
</dbReference>
<accession>A0A068RR18</accession>
<protein>
    <recommendedName>
        <fullName evidence="3">P-loop containing nucleoside triphosphate hydrolase protein</fullName>
    </recommendedName>
</protein>
<dbReference type="AlphaFoldDB" id="A0A068RR18"/>
<keyword evidence="2" id="KW-1185">Reference proteome</keyword>
<dbReference type="InterPro" id="IPR027417">
    <property type="entry name" value="P-loop_NTPase"/>
</dbReference>
<organism evidence="1 2">
    <name type="scientific">Lichtheimia corymbifera JMRC:FSU:9682</name>
    <dbReference type="NCBI Taxonomy" id="1263082"/>
    <lineage>
        <taxon>Eukaryota</taxon>
        <taxon>Fungi</taxon>
        <taxon>Fungi incertae sedis</taxon>
        <taxon>Mucoromycota</taxon>
        <taxon>Mucoromycotina</taxon>
        <taxon>Mucoromycetes</taxon>
        <taxon>Mucorales</taxon>
        <taxon>Lichtheimiaceae</taxon>
        <taxon>Lichtheimia</taxon>
    </lineage>
</organism>
<dbReference type="VEuPathDB" id="FungiDB:LCOR_04064.1"/>
<dbReference type="EMBL" id="CBTN010000014">
    <property type="protein sequence ID" value="CDH52608.1"/>
    <property type="molecule type" value="Genomic_DNA"/>
</dbReference>
<gene>
    <name evidence="1" type="ORF">LCOR_04064.1</name>
</gene>
<evidence type="ECO:0000313" key="2">
    <source>
        <dbReference type="Proteomes" id="UP000027586"/>
    </source>
</evidence>
<dbReference type="PANTHER" id="PTHR36978">
    <property type="entry name" value="P-LOOP CONTAINING NUCLEOTIDE TRIPHOSPHATE HYDROLASE"/>
    <property type="match status" value="1"/>
</dbReference>
<comment type="caution">
    <text evidence="1">The sequence shown here is derived from an EMBL/GenBank/DDBJ whole genome shotgun (WGS) entry which is preliminary data.</text>
</comment>